<dbReference type="EMBL" id="CAJNJA010013906">
    <property type="protein sequence ID" value="CAE7331786.1"/>
    <property type="molecule type" value="Genomic_DNA"/>
</dbReference>
<dbReference type="InterPro" id="IPR009030">
    <property type="entry name" value="Growth_fac_rcpt_cys_sf"/>
</dbReference>
<feature type="non-terminal residue" evidence="1">
    <location>
        <position position="809"/>
    </location>
</feature>
<dbReference type="Proteomes" id="UP000601435">
    <property type="component" value="Unassembled WGS sequence"/>
</dbReference>
<reference evidence="1" key="1">
    <citation type="submission" date="2021-02" db="EMBL/GenBank/DDBJ databases">
        <authorList>
            <person name="Dougan E. K."/>
            <person name="Rhodes N."/>
            <person name="Thang M."/>
            <person name="Chan C."/>
        </authorList>
    </citation>
    <scope>NUCLEOTIDE SEQUENCE</scope>
</reference>
<dbReference type="SUPFAM" id="SSF57184">
    <property type="entry name" value="Growth factor receptor domain"/>
    <property type="match status" value="1"/>
</dbReference>
<comment type="caution">
    <text evidence="1">The sequence shown here is derived from an EMBL/GenBank/DDBJ whole genome shotgun (WGS) entry which is preliminary data.</text>
</comment>
<evidence type="ECO:0000313" key="1">
    <source>
        <dbReference type="EMBL" id="CAE7331786.1"/>
    </source>
</evidence>
<dbReference type="CDD" id="cd00064">
    <property type="entry name" value="FU"/>
    <property type="match status" value="1"/>
</dbReference>
<name>A0A812PF70_9DINO</name>
<protein>
    <submittedName>
        <fullName evidence="1">ACBP2 protein</fullName>
    </submittedName>
</protein>
<dbReference type="InterPro" id="IPR006212">
    <property type="entry name" value="Furin_repeat"/>
</dbReference>
<sequence length="809" mass="88348">VRRRGTYRCCPYMGRFASLPDYVGCTEVQSILTTTARMFQDPLAPACSRPSRTWTPAGYKSWSRTLRSRTKAGKELGANSSLNRLAAQCRKGKAKAPRVPLEVAQQLREVARADVIRDRDSDLCPGELTLWQFFHNETTTSCCPSNSTECAGCAVFSEGKCQKCEDGYLSRNGTCVACLSTIDWVTENGVSCDRITEADCNDRPVKGQSSNQACCKCNGGHKTPTPFKYADKRFSVGVPVYLEPLPRTATRYSVNGDCNLAARNLTLDGSTGVISYQASMARPTEAFSVQCEITAHQGVGLSETVKVSVVVEHMTYPSAVLVFSQKTPSYPVAASGMLQDFSMVCAPEQSWLSVDASGTVTSQTDVTAGAGGVTEAGDDYSGMDGGVCVVTATGNTTKRTATFAAIRPRPWPELVYESSYAEVVVGEQLPPLKLKTPKGYEEGAGGLKPTSFVISCTVGDPIWSYDRNWGVGLLQNHQLLEVAPDGSIALAPGESMALMFDEIPAYQANRKNFLMHCGVYGLFPGTDFPPIFTQMVFKVKDNKCWVKEQIVGEVVWEEHTTEETHCRQVCRLSKVCSHFTYADDTCRHYRVNTVEGTSVMTYAKVTDCTDLSTCIRLKHPEWVVAGDYCPVEYDIRRGSPVYRKDSLIPQEVMYLASVPRGSRSQCATGSWLVQRATPEVDYLDPKLGYFELAGEEMLCLEPGVPSMKNATNTTGQESFIISLDWATLACPQPLTHEVEDDVLHPLVFDDPTTLQPDDFWLHPCDCVPPGWGLGFPANALVAEGLPPASDGAFIPPPLLIVQGQFACPS</sequence>
<feature type="non-terminal residue" evidence="1">
    <location>
        <position position="1"/>
    </location>
</feature>
<accession>A0A812PF70</accession>
<gene>
    <name evidence="1" type="primary">ACBP2</name>
    <name evidence="1" type="ORF">SNEC2469_LOCUS8420</name>
</gene>
<dbReference type="AlphaFoldDB" id="A0A812PF70"/>
<dbReference type="OrthoDB" id="428427at2759"/>
<organism evidence="1 2">
    <name type="scientific">Symbiodinium necroappetens</name>
    <dbReference type="NCBI Taxonomy" id="1628268"/>
    <lineage>
        <taxon>Eukaryota</taxon>
        <taxon>Sar</taxon>
        <taxon>Alveolata</taxon>
        <taxon>Dinophyceae</taxon>
        <taxon>Suessiales</taxon>
        <taxon>Symbiodiniaceae</taxon>
        <taxon>Symbiodinium</taxon>
    </lineage>
</organism>
<evidence type="ECO:0000313" key="2">
    <source>
        <dbReference type="Proteomes" id="UP000601435"/>
    </source>
</evidence>
<keyword evidence="2" id="KW-1185">Reference proteome</keyword>
<proteinExistence type="predicted"/>